<evidence type="ECO:0000313" key="2">
    <source>
        <dbReference type="Proteomes" id="UP001501175"/>
    </source>
</evidence>
<gene>
    <name evidence="1" type="ORF">GCM10023189_31240</name>
</gene>
<dbReference type="EMBL" id="BAABHD010000030">
    <property type="protein sequence ID" value="GAA4458652.1"/>
    <property type="molecule type" value="Genomic_DNA"/>
</dbReference>
<keyword evidence="2" id="KW-1185">Reference proteome</keyword>
<reference evidence="2" key="1">
    <citation type="journal article" date="2019" name="Int. J. Syst. Evol. Microbiol.">
        <title>The Global Catalogue of Microorganisms (GCM) 10K type strain sequencing project: providing services to taxonomists for standard genome sequencing and annotation.</title>
        <authorList>
            <consortium name="The Broad Institute Genomics Platform"/>
            <consortium name="The Broad Institute Genome Sequencing Center for Infectious Disease"/>
            <person name="Wu L."/>
            <person name="Ma J."/>
        </authorList>
    </citation>
    <scope>NUCLEOTIDE SEQUENCE [LARGE SCALE GENOMIC DNA]</scope>
    <source>
        <strain evidence="2">JCM 17927</strain>
    </source>
</reference>
<proteinExistence type="predicted"/>
<dbReference type="RefSeq" id="WP_345244800.1">
    <property type="nucleotide sequence ID" value="NZ_BAABHD010000030.1"/>
</dbReference>
<protein>
    <submittedName>
        <fullName evidence="1">Uncharacterized protein</fullName>
    </submittedName>
</protein>
<dbReference type="Proteomes" id="UP001501175">
    <property type="component" value="Unassembled WGS sequence"/>
</dbReference>
<evidence type="ECO:0000313" key="1">
    <source>
        <dbReference type="EMBL" id="GAA4458652.1"/>
    </source>
</evidence>
<organism evidence="1 2">
    <name type="scientific">Nibrella saemangeumensis</name>
    <dbReference type="NCBI Taxonomy" id="1084526"/>
    <lineage>
        <taxon>Bacteria</taxon>
        <taxon>Pseudomonadati</taxon>
        <taxon>Bacteroidota</taxon>
        <taxon>Cytophagia</taxon>
        <taxon>Cytophagales</taxon>
        <taxon>Spirosomataceae</taxon>
        <taxon>Nibrella</taxon>
    </lineage>
</organism>
<comment type="caution">
    <text evidence="1">The sequence shown here is derived from an EMBL/GenBank/DDBJ whole genome shotgun (WGS) entry which is preliminary data.</text>
</comment>
<name>A0ABP8N120_9BACT</name>
<sequence>MEASNPTYYMPVAETQAVVMDWVKATEEFYQRYFQINEVINGAQRARYSRPRKKAFSDRAHNPDKMQALLKLRKQMSDVLTTLMVDMTAPKPVRQPESSKPGKLMVHTRLLEDLNRNVAHELSRLTSPQA</sequence>
<accession>A0ABP8N120</accession>